<keyword evidence="10" id="KW-1185">Reference proteome</keyword>
<dbReference type="Proteomes" id="UP000681722">
    <property type="component" value="Unassembled WGS sequence"/>
</dbReference>
<dbReference type="Pfam" id="PF00704">
    <property type="entry name" value="Glyco_hydro_18"/>
    <property type="match status" value="1"/>
</dbReference>
<dbReference type="Proteomes" id="UP000677228">
    <property type="component" value="Unassembled WGS sequence"/>
</dbReference>
<dbReference type="Proteomes" id="UP000682733">
    <property type="component" value="Unassembled WGS sequence"/>
</dbReference>
<dbReference type="InterPro" id="IPR001579">
    <property type="entry name" value="Glyco_hydro_18_chit_AS"/>
</dbReference>
<keyword evidence="1 3" id="KW-0378">Hydrolase</keyword>
<dbReference type="Gene3D" id="3.20.20.80">
    <property type="entry name" value="Glycosidases"/>
    <property type="match status" value="1"/>
</dbReference>
<feature type="domain" description="GH18" evidence="5">
    <location>
        <begin position="953"/>
        <end position="1304"/>
    </location>
</feature>
<dbReference type="PANTHER" id="PTHR11177">
    <property type="entry name" value="CHITINASE"/>
    <property type="match status" value="1"/>
</dbReference>
<gene>
    <name evidence="7" type="ORF">GPM918_LOCUS11486</name>
    <name evidence="6" type="ORF">OVA965_LOCUS4977</name>
    <name evidence="9" type="ORF">SRO942_LOCUS11487</name>
    <name evidence="8" type="ORF">TMI583_LOCUS4973</name>
</gene>
<dbReference type="Gene3D" id="3.10.50.10">
    <property type="match status" value="1"/>
</dbReference>
<name>A0A814DLI1_9BILA</name>
<dbReference type="GO" id="GO:0005576">
    <property type="term" value="C:extracellular region"/>
    <property type="evidence" value="ECO:0007669"/>
    <property type="project" value="TreeGrafter"/>
</dbReference>
<dbReference type="InterPro" id="IPR001223">
    <property type="entry name" value="Glyco_hydro18_cat"/>
</dbReference>
<dbReference type="GO" id="GO:0008061">
    <property type="term" value="F:chitin binding"/>
    <property type="evidence" value="ECO:0007669"/>
    <property type="project" value="InterPro"/>
</dbReference>
<dbReference type="SUPFAM" id="SSF51445">
    <property type="entry name" value="(Trans)glycosidases"/>
    <property type="match status" value="1"/>
</dbReference>
<proteinExistence type="predicted"/>
<dbReference type="InterPro" id="IPR011583">
    <property type="entry name" value="Chitinase_II/V-like_cat"/>
</dbReference>
<dbReference type="PANTHER" id="PTHR11177:SF317">
    <property type="entry name" value="CHITINASE 12-RELATED"/>
    <property type="match status" value="1"/>
</dbReference>
<evidence type="ECO:0000313" key="9">
    <source>
        <dbReference type="EMBL" id="CAF3730788.1"/>
    </source>
</evidence>
<dbReference type="SMART" id="SM00717">
    <property type="entry name" value="SANT"/>
    <property type="match status" value="1"/>
</dbReference>
<evidence type="ECO:0000259" key="5">
    <source>
        <dbReference type="PROSITE" id="PS51910"/>
    </source>
</evidence>
<reference evidence="7" key="1">
    <citation type="submission" date="2021-02" db="EMBL/GenBank/DDBJ databases">
        <authorList>
            <person name="Nowell W R."/>
        </authorList>
    </citation>
    <scope>NUCLEOTIDE SEQUENCE</scope>
</reference>
<dbReference type="EMBL" id="CAJOBA010001355">
    <property type="protein sequence ID" value="CAF3591207.1"/>
    <property type="molecule type" value="Genomic_DNA"/>
</dbReference>
<evidence type="ECO:0000313" key="7">
    <source>
        <dbReference type="EMBL" id="CAF0955723.1"/>
    </source>
</evidence>
<comment type="caution">
    <text evidence="7">The sequence shown here is derived from an EMBL/GenBank/DDBJ whole genome shotgun (WGS) entry which is preliminary data.</text>
</comment>
<dbReference type="PROSITE" id="PS01095">
    <property type="entry name" value="GH18_1"/>
    <property type="match status" value="1"/>
</dbReference>
<dbReference type="GO" id="GO:0006032">
    <property type="term" value="P:chitin catabolic process"/>
    <property type="evidence" value="ECO:0007669"/>
    <property type="project" value="TreeGrafter"/>
</dbReference>
<evidence type="ECO:0000256" key="4">
    <source>
        <dbReference type="SAM" id="MobiDB-lite"/>
    </source>
</evidence>
<dbReference type="InterPro" id="IPR009057">
    <property type="entry name" value="Homeodomain-like_sf"/>
</dbReference>
<dbReference type="InterPro" id="IPR001005">
    <property type="entry name" value="SANT/Myb"/>
</dbReference>
<dbReference type="PROSITE" id="PS51910">
    <property type="entry name" value="GH18_2"/>
    <property type="match status" value="1"/>
</dbReference>
<protein>
    <recommendedName>
        <fullName evidence="5">GH18 domain-containing protein</fullName>
    </recommendedName>
</protein>
<evidence type="ECO:0000313" key="6">
    <source>
        <dbReference type="EMBL" id="CAF0807539.1"/>
    </source>
</evidence>
<dbReference type="InterPro" id="IPR050314">
    <property type="entry name" value="Glycosyl_Hydrlase_18"/>
</dbReference>
<accession>A0A814DLI1</accession>
<dbReference type="InterPro" id="IPR017853">
    <property type="entry name" value="GH"/>
</dbReference>
<dbReference type="EMBL" id="CAJNOK010001356">
    <property type="protein sequence ID" value="CAF0807539.1"/>
    <property type="molecule type" value="Genomic_DNA"/>
</dbReference>
<dbReference type="EMBL" id="CAJNOQ010002391">
    <property type="protein sequence ID" value="CAF0955723.1"/>
    <property type="molecule type" value="Genomic_DNA"/>
</dbReference>
<evidence type="ECO:0000313" key="10">
    <source>
        <dbReference type="Proteomes" id="UP000663829"/>
    </source>
</evidence>
<dbReference type="SMART" id="SM00636">
    <property type="entry name" value="Glyco_18"/>
    <property type="match status" value="1"/>
</dbReference>
<organism evidence="7 10">
    <name type="scientific">Didymodactylos carnosus</name>
    <dbReference type="NCBI Taxonomy" id="1234261"/>
    <lineage>
        <taxon>Eukaryota</taxon>
        <taxon>Metazoa</taxon>
        <taxon>Spiralia</taxon>
        <taxon>Gnathifera</taxon>
        <taxon>Rotifera</taxon>
        <taxon>Eurotatoria</taxon>
        <taxon>Bdelloidea</taxon>
        <taxon>Philodinida</taxon>
        <taxon>Philodinidae</taxon>
        <taxon>Didymodactylos</taxon>
    </lineage>
</organism>
<feature type="compositionally biased region" description="Basic and acidic residues" evidence="4">
    <location>
        <begin position="57"/>
        <end position="67"/>
    </location>
</feature>
<sequence>MNQSLIDKKSILDEKCETKLEIEDSVAARTKEIAKRPKRERSPPIQLSQPAPKSKKPKEIVPKQQDKAKWTMEEQKQFFSALRIYGKNFEALGRCFNARRSLVNPDAQKRTNGQIRCFYYRSFRTVSKLCTLTDGFDKKPTIMVLHQLIRNGNAFLRVKGHREHVSIIGKALKPPKASTAISSTKQSDRPLPNHVKVLLSPANSFAYMRVGLAMRHPHVEMTLSQTTTIFELSDKLTQYWQLNTQAASLFKASCSQSNINDEQHNEYIEQIILYPHRIYSSSVCQDTAVSALVSTTDDLIKKTINEQLNARCRSTSDSEKSCSSTTKSLPTADNNNCVDISSITTPTLTTRKRNNLSESEMISDLPLQKKLSPPPPVSSLLSLPSGLNKSSLARTAMIMAAKKAAYNQETTNEHGFMLSNLDITEDEADSSGNSNLLFKHRYDIINLNEEVCSEDEVDTDMIAVHNEMEIDIPLASKQIEITVNNDVNNIQITPAPMIPTTPKITMADLRNGISRTNNFLSSLTIGQIHKMFQRPKELRFVYDFTRRNNIANKDEDDLTFLHYIIQLANQCLVNLTVQKETKTMTKKSTKKQRTKCLCSCCNHHGKDNNRRITPTTTKIVSNSNEKNLIKNDVNILLQTPKQLPNDYESNVQYPHEQIQQNSNITINVQSMDDLDNVLIPEQNLLSPFSWPTTYLSTFEQQQQTTINSLLTTSVSASNPLSNSNHSGITTTVTTSNSNNIRLNSTNSVIQPIDDPLIQSLAAEQAATAAKRMMNDSTFLSGHKRVRKPLRYGDQAIRASNMQTLLSDAVQNALAANNLVSAKTQSMQQKQDNKSFLTTIKNDRRKMSNVDFEFDQTTIVNAALQSKDSRLRLDCDWPDEMSDLSLGSFRDVLEHNSTLQSPEDIDFHSMITNDDKYVNDWLIKKYHDDFVSKSNDQVGLLNIHYIIADCGGEFKVLCYFSSWTGIHPEPKVCTHIIYTFARIEEDNTLTGVWSNPLKEFKLNKDPDVKILLAIGGQDYAIKRADEMMSKNESRSKFVISTTKLLRTHEFDGIDLNFEPSEALGLSQTPNPPLIEDKNKLTNLCRELQEEYAAEAERTGRQRLLITVTTSGIKKHLESRYDVEELSKCADWLNIQGFDYRGSQDKIAEHPSSLYSATTHSGADLDLNQAASIRYLVSSNNVQPSKLLLGLPVFGKKFRLTSDLHDIGSPANCLQSASYTELCRNLVSGWQHVWLDDRKVPIMIKGDEVIGYDDPKSIALKVNYAKDQGLSGVFLYPVNFDDSSGQSCNQGHFPLVQAAKTAVANYTVPCIAPTEPPLNTTAQPRNRTKLITPKWKSSRSDYLTNHNKYHRKSNSSSSPLKTSVLVVLNLCTFYLMIISLY</sequence>
<dbReference type="GO" id="GO:0004568">
    <property type="term" value="F:chitinase activity"/>
    <property type="evidence" value="ECO:0007669"/>
    <property type="project" value="UniProtKB-ARBA"/>
</dbReference>
<evidence type="ECO:0000313" key="8">
    <source>
        <dbReference type="EMBL" id="CAF3591207.1"/>
    </source>
</evidence>
<dbReference type="InterPro" id="IPR029070">
    <property type="entry name" value="Chitinase_insertion_sf"/>
</dbReference>
<feature type="region of interest" description="Disordered" evidence="4">
    <location>
        <begin position="28"/>
        <end position="67"/>
    </location>
</feature>
<dbReference type="OrthoDB" id="73875at2759"/>
<keyword evidence="2 3" id="KW-0326">Glycosidase</keyword>
<dbReference type="Proteomes" id="UP000663829">
    <property type="component" value="Unassembled WGS sequence"/>
</dbReference>
<evidence type="ECO:0000256" key="2">
    <source>
        <dbReference type="ARBA" id="ARBA00023295"/>
    </source>
</evidence>
<evidence type="ECO:0000256" key="3">
    <source>
        <dbReference type="RuleBase" id="RU000489"/>
    </source>
</evidence>
<dbReference type="EMBL" id="CAJOBC010002391">
    <property type="protein sequence ID" value="CAF3730788.1"/>
    <property type="molecule type" value="Genomic_DNA"/>
</dbReference>
<evidence type="ECO:0000256" key="1">
    <source>
        <dbReference type="ARBA" id="ARBA00022801"/>
    </source>
</evidence>
<dbReference type="Gene3D" id="1.10.10.60">
    <property type="entry name" value="Homeodomain-like"/>
    <property type="match status" value="1"/>
</dbReference>
<dbReference type="GO" id="GO:0005975">
    <property type="term" value="P:carbohydrate metabolic process"/>
    <property type="evidence" value="ECO:0007669"/>
    <property type="project" value="InterPro"/>
</dbReference>
<dbReference type="SUPFAM" id="SSF46689">
    <property type="entry name" value="Homeodomain-like"/>
    <property type="match status" value="1"/>
</dbReference>